<keyword evidence="3" id="KW-1185">Reference proteome</keyword>
<organism evidence="2 3">
    <name type="scientific">Butyricimonas faecihominis</name>
    <dbReference type="NCBI Taxonomy" id="1472416"/>
    <lineage>
        <taxon>Bacteria</taxon>
        <taxon>Pseudomonadati</taxon>
        <taxon>Bacteroidota</taxon>
        <taxon>Bacteroidia</taxon>
        <taxon>Bacteroidales</taxon>
        <taxon>Odoribacteraceae</taxon>
        <taxon>Butyricimonas</taxon>
    </lineage>
</organism>
<comment type="caution">
    <text evidence="2">The sequence shown here is derived from an EMBL/GenBank/DDBJ whole genome shotgun (WGS) entry which is preliminary data.</text>
</comment>
<proteinExistence type="predicted"/>
<feature type="coiled-coil region" evidence="1">
    <location>
        <begin position="67"/>
        <end position="94"/>
    </location>
</feature>
<protein>
    <submittedName>
        <fullName evidence="2">Uncharacterized protein</fullName>
    </submittedName>
</protein>
<keyword evidence="1" id="KW-0175">Coiled coil</keyword>
<dbReference type="Proteomes" id="UP000546007">
    <property type="component" value="Unassembled WGS sequence"/>
</dbReference>
<reference evidence="2 3" key="1">
    <citation type="submission" date="2020-08" db="EMBL/GenBank/DDBJ databases">
        <title>Genomic Encyclopedia of Type Strains, Phase IV (KMG-IV): sequencing the most valuable type-strain genomes for metagenomic binning, comparative biology and taxonomic classification.</title>
        <authorList>
            <person name="Goeker M."/>
        </authorList>
    </citation>
    <scope>NUCLEOTIDE SEQUENCE [LARGE SCALE GENOMIC DNA]</scope>
    <source>
        <strain evidence="2 3">DSM 105721</strain>
    </source>
</reference>
<evidence type="ECO:0000313" key="2">
    <source>
        <dbReference type="EMBL" id="MBB4025096.1"/>
    </source>
</evidence>
<name>A0A7W6HU82_9BACT</name>
<dbReference type="RefSeq" id="WP_124318045.1">
    <property type="nucleotide sequence ID" value="NZ_AP028155.1"/>
</dbReference>
<dbReference type="AlphaFoldDB" id="A0A7W6HU82"/>
<dbReference type="GeneID" id="93099680"/>
<evidence type="ECO:0000256" key="1">
    <source>
        <dbReference type="SAM" id="Coils"/>
    </source>
</evidence>
<dbReference type="EMBL" id="JACIES010000002">
    <property type="protein sequence ID" value="MBB4025096.1"/>
    <property type="molecule type" value="Genomic_DNA"/>
</dbReference>
<gene>
    <name evidence="2" type="ORF">GGR14_000868</name>
</gene>
<dbReference type="OrthoDB" id="1490934at2"/>
<accession>A0A7W6HU82</accession>
<evidence type="ECO:0000313" key="3">
    <source>
        <dbReference type="Proteomes" id="UP000546007"/>
    </source>
</evidence>
<sequence length="337" mass="39663">MEMVMNFNEKLKKQFQDFTLETPNVQKYIEHVYADFVELNALFLKEEVTVADISDKLQDIKDSNILEVDALDDVENKLEEIASLEAEKNDIIEERFYSIFNVCRERESLYSSDEYPFIIKKNQIKLKEHLSSKHKLYILLLLCSNLNCFKDIASELAVDFETLSFYSLKSFLPPKAIIKVFGKKSLYKGNAKTKISKLAEELNMRINLDKLNSIPNTNTQERGLDIIAWLPFIDRIPNMIIILAQCACGKEWNYKQYDTQRFKEFLCFSKLAIHAMFIPYAISIPMKKKFHQHDEILYDQLLFDRKRIIEQLEEFEFISELQSFLAVEKSIRERIAV</sequence>